<evidence type="ECO:0000313" key="4">
    <source>
        <dbReference type="Proteomes" id="UP000634136"/>
    </source>
</evidence>
<dbReference type="OrthoDB" id="1751806at2759"/>
<comment type="caution">
    <text evidence="3">The sequence shown here is derived from an EMBL/GenBank/DDBJ whole genome shotgun (WGS) entry which is preliminary data.</text>
</comment>
<name>A0A834SLV6_9FABA</name>
<evidence type="ECO:0000313" key="3">
    <source>
        <dbReference type="EMBL" id="KAF7806875.1"/>
    </source>
</evidence>
<protein>
    <submittedName>
        <fullName evidence="3">Large tegument protein like</fullName>
    </submittedName>
</protein>
<evidence type="ECO:0000256" key="1">
    <source>
        <dbReference type="SAM" id="MobiDB-lite"/>
    </source>
</evidence>
<keyword evidence="2" id="KW-0732">Signal</keyword>
<feature type="compositionally biased region" description="Polar residues" evidence="1">
    <location>
        <begin position="157"/>
        <end position="169"/>
    </location>
</feature>
<proteinExistence type="predicted"/>
<feature type="chain" id="PRO_5032641215" evidence="2">
    <location>
        <begin position="30"/>
        <end position="354"/>
    </location>
</feature>
<dbReference type="AlphaFoldDB" id="A0A834SLV6"/>
<gene>
    <name evidence="3" type="ORF">G2W53_039036</name>
</gene>
<dbReference type="Proteomes" id="UP000634136">
    <property type="component" value="Unassembled WGS sequence"/>
</dbReference>
<reference evidence="3" key="1">
    <citation type="submission" date="2020-09" db="EMBL/GenBank/DDBJ databases">
        <title>Genome-Enabled Discovery of Anthraquinone Biosynthesis in Senna tora.</title>
        <authorList>
            <person name="Kang S.-H."/>
            <person name="Pandey R.P."/>
            <person name="Lee C.-M."/>
            <person name="Sim J.-S."/>
            <person name="Jeong J.-T."/>
            <person name="Choi B.-S."/>
            <person name="Jung M."/>
            <person name="Ginzburg D."/>
            <person name="Zhao K."/>
            <person name="Won S.Y."/>
            <person name="Oh T.-J."/>
            <person name="Yu Y."/>
            <person name="Kim N.-H."/>
            <person name="Lee O.R."/>
            <person name="Lee T.-H."/>
            <person name="Bashyal P."/>
            <person name="Kim T.-S."/>
            <person name="Lee W.-H."/>
            <person name="Kawkins C."/>
            <person name="Kim C.-K."/>
            <person name="Kim J.S."/>
            <person name="Ahn B.O."/>
            <person name="Rhee S.Y."/>
            <person name="Sohng J.K."/>
        </authorList>
    </citation>
    <scope>NUCLEOTIDE SEQUENCE</scope>
    <source>
        <tissue evidence="3">Leaf</tissue>
    </source>
</reference>
<accession>A0A834SLV6</accession>
<keyword evidence="4" id="KW-1185">Reference proteome</keyword>
<sequence length="354" mass="39187">MAMNCSLPLRPVWLLTFILLCFLIPKAKTQIGEDPCSLLNIDLNKCLNQSNDSIHIEDSCCKGLNQIVQAGLNCLCSFLRSSSSLDLFSLTPLPLPFSNCFISLPPLSLCQALGPVTVLLPPDSPKEEQINQSSPPNVVVVPVSPPPPQEVVVPSSNLTMDRNSSSVSNAKVDEEDEDGDDGPKLSNGGTFENSIAYLRSVRFFSPAVVTATVVNHGHRRSSASSLLLRLDASLCQCRRRRRGATSIAAGNAELHGRARSVFSVLAFCFLSAEQPRRRRLRQLLRCLLLRRRLRRGRLLLLSSPGASDPWLSSEYYETPLAAFGLPSTESRILYDSISEFFLLRFRFFPTRSFF</sequence>
<dbReference type="EMBL" id="JAAIUW010000012">
    <property type="protein sequence ID" value="KAF7806875.1"/>
    <property type="molecule type" value="Genomic_DNA"/>
</dbReference>
<feature type="signal peptide" evidence="2">
    <location>
        <begin position="1"/>
        <end position="29"/>
    </location>
</feature>
<organism evidence="3 4">
    <name type="scientific">Senna tora</name>
    <dbReference type="NCBI Taxonomy" id="362788"/>
    <lineage>
        <taxon>Eukaryota</taxon>
        <taxon>Viridiplantae</taxon>
        <taxon>Streptophyta</taxon>
        <taxon>Embryophyta</taxon>
        <taxon>Tracheophyta</taxon>
        <taxon>Spermatophyta</taxon>
        <taxon>Magnoliopsida</taxon>
        <taxon>eudicotyledons</taxon>
        <taxon>Gunneridae</taxon>
        <taxon>Pentapetalae</taxon>
        <taxon>rosids</taxon>
        <taxon>fabids</taxon>
        <taxon>Fabales</taxon>
        <taxon>Fabaceae</taxon>
        <taxon>Caesalpinioideae</taxon>
        <taxon>Cassia clade</taxon>
        <taxon>Senna</taxon>
    </lineage>
</organism>
<evidence type="ECO:0000256" key="2">
    <source>
        <dbReference type="SAM" id="SignalP"/>
    </source>
</evidence>
<feature type="region of interest" description="Disordered" evidence="1">
    <location>
        <begin position="153"/>
        <end position="187"/>
    </location>
</feature>